<dbReference type="AlphaFoldDB" id="A0A7X8SQ59"/>
<comment type="similarity">
    <text evidence="1">Belongs to the sulfatase family.</text>
</comment>
<keyword evidence="3" id="KW-0808">Transferase</keyword>
<accession>A0A7X8SQ59</accession>
<feature type="domain" description="Sulfatase N-terminal" evidence="2">
    <location>
        <begin position="27"/>
        <end position="397"/>
    </location>
</feature>
<organism evidence="3 4">
    <name type="scientific">Flammeovirga agarivorans</name>
    <dbReference type="NCBI Taxonomy" id="2726742"/>
    <lineage>
        <taxon>Bacteria</taxon>
        <taxon>Pseudomonadati</taxon>
        <taxon>Bacteroidota</taxon>
        <taxon>Cytophagia</taxon>
        <taxon>Cytophagales</taxon>
        <taxon>Flammeovirgaceae</taxon>
        <taxon>Flammeovirga</taxon>
    </lineage>
</organism>
<evidence type="ECO:0000313" key="3">
    <source>
        <dbReference type="EMBL" id="NLR94361.1"/>
    </source>
</evidence>
<dbReference type="Proteomes" id="UP000585050">
    <property type="component" value="Unassembled WGS sequence"/>
</dbReference>
<dbReference type="Gene3D" id="3.30.1120.10">
    <property type="match status" value="1"/>
</dbReference>
<keyword evidence="3" id="KW-0378">Hydrolase</keyword>
<dbReference type="GO" id="GO:0016740">
    <property type="term" value="F:transferase activity"/>
    <property type="evidence" value="ECO:0007669"/>
    <property type="project" value="UniProtKB-KW"/>
</dbReference>
<dbReference type="SUPFAM" id="SSF53649">
    <property type="entry name" value="Alkaline phosphatase-like"/>
    <property type="match status" value="1"/>
</dbReference>
<dbReference type="PANTHER" id="PTHR42693:SF33">
    <property type="entry name" value="ARYLSULFATASE"/>
    <property type="match status" value="1"/>
</dbReference>
<keyword evidence="4" id="KW-1185">Reference proteome</keyword>
<reference evidence="3 4" key="1">
    <citation type="submission" date="2020-04" db="EMBL/GenBank/DDBJ databases">
        <title>Flammeovirga sp. SR4, a novel species isolated from seawater.</title>
        <authorList>
            <person name="Wang X."/>
        </authorList>
    </citation>
    <scope>NUCLEOTIDE SEQUENCE [LARGE SCALE GENOMIC DNA]</scope>
    <source>
        <strain evidence="3 4">SR4</strain>
    </source>
</reference>
<gene>
    <name evidence="3" type="ORF">HGP29_24365</name>
</gene>
<dbReference type="GO" id="GO:0004065">
    <property type="term" value="F:arylsulfatase activity"/>
    <property type="evidence" value="ECO:0007669"/>
    <property type="project" value="TreeGrafter"/>
</dbReference>
<evidence type="ECO:0000259" key="2">
    <source>
        <dbReference type="Pfam" id="PF00884"/>
    </source>
</evidence>
<sequence length="547" mass="63070">MKLISRILFTLCLLLLFNVKGISQQKPNIVFIVVDDMSPFPIEKQENGETRAFGFSGEKYVKTPFIDSLAADGIIYKNAYVSSSVCSPSRYTSLTGRYAGRCSGTQFMRMHPLGNMTRVENNTELETNRWNVAKVLKKHGYTTGFVGKSHIVENDKLRRDKYEENGFEEFPLSADIKDQKVSNAMSYNHNKWTQMIKENGFDYANAVYGANLKELYSKEANAHNIEWTTSAVLDFIDQNAKKKDPFFLYYATTVPHGPEPWRRVKGEFKYSLDADPNITGEGYIEKDYSFMPSRTDIKNEIITDKSLRKDQAWITWFDKSIQAIVDKLKKDGMYENTLIVISSDHGSYHFGKTTLYETGVKIPLMMHWPKGIEKGKTYNGLVQNIDFAPTFLDIAGIKQKKSLEMDGKSLLPTFKDQETKIHDYLFFELGFARGVLADNWKYIAVRYPNNIKAKIAKGGTFKGYHDVEIKEPYYTRNQHLGNLASKANPHYFEKDQLFDLTNDPTEEVNLFEQQPEKAKELKEILQKKLHTFKDRPFDEFTKNNFPQ</sequence>
<dbReference type="EMBL" id="JABAIL010000011">
    <property type="protein sequence ID" value="NLR94361.1"/>
    <property type="molecule type" value="Genomic_DNA"/>
</dbReference>
<dbReference type="PANTHER" id="PTHR42693">
    <property type="entry name" value="ARYLSULFATASE FAMILY MEMBER"/>
    <property type="match status" value="1"/>
</dbReference>
<dbReference type="InterPro" id="IPR017850">
    <property type="entry name" value="Alkaline_phosphatase_core_sf"/>
</dbReference>
<dbReference type="InterPro" id="IPR050738">
    <property type="entry name" value="Sulfatase"/>
</dbReference>
<evidence type="ECO:0000256" key="1">
    <source>
        <dbReference type="ARBA" id="ARBA00008779"/>
    </source>
</evidence>
<proteinExistence type="inferred from homology"/>
<protein>
    <submittedName>
        <fullName evidence="3">Sulfatase-like hydrolase/transferase</fullName>
    </submittedName>
</protein>
<dbReference type="InterPro" id="IPR000917">
    <property type="entry name" value="Sulfatase_N"/>
</dbReference>
<evidence type="ECO:0000313" key="4">
    <source>
        <dbReference type="Proteomes" id="UP000585050"/>
    </source>
</evidence>
<dbReference type="Gene3D" id="3.40.720.10">
    <property type="entry name" value="Alkaline Phosphatase, subunit A"/>
    <property type="match status" value="1"/>
</dbReference>
<comment type="caution">
    <text evidence="3">The sequence shown here is derived from an EMBL/GenBank/DDBJ whole genome shotgun (WGS) entry which is preliminary data.</text>
</comment>
<dbReference type="Pfam" id="PF00884">
    <property type="entry name" value="Sulfatase"/>
    <property type="match status" value="1"/>
</dbReference>
<name>A0A7X8SQ59_9BACT</name>
<dbReference type="RefSeq" id="WP_168885072.1">
    <property type="nucleotide sequence ID" value="NZ_JABAIL010000011.1"/>
</dbReference>